<sequence length="230" mass="26022">MTQQVDYFALVHDHLVQQLGSDGARAHLAKSLFVIVIGSNDLFAYFHNNSKVSKKYTPQQYVDLMASTFKQLIKRLYGMEARKFVVTGVGVIGCCPARRKETATSECKVEANNWSTKYNDGLKLLLQDLKLELSEINYSYFDTYGVMNNIIQNPQTYGIIETKEACCGLGNMKADVPCIPIATYCSNRRDHLFWDRVHPTEIVSSLFANLLYNGTQEVTFPINVEQLAKL</sequence>
<reference evidence="4" key="2">
    <citation type="submission" date="2020-06" db="EMBL/GenBank/DDBJ databases">
        <title>Helianthus annuus Genome sequencing and assembly Release 2.</title>
        <authorList>
            <person name="Gouzy J."/>
            <person name="Langlade N."/>
            <person name="Munos S."/>
        </authorList>
    </citation>
    <scope>NUCLEOTIDE SEQUENCE</scope>
    <source>
        <tissue evidence="4">Leaves</tissue>
    </source>
</reference>
<keyword evidence="3" id="KW-0442">Lipid degradation</keyword>
<name>A0A9K3IS72_HELAN</name>
<keyword evidence="3" id="KW-0443">Lipid metabolism</keyword>
<comment type="similarity">
    <text evidence="1">Belongs to the 'GDSL' lipolytic enzyme family.</text>
</comment>
<dbReference type="InterPro" id="IPR051058">
    <property type="entry name" value="GDSL_Est/Lipase"/>
</dbReference>
<accession>A0A9K3IS72</accession>
<dbReference type="PANTHER" id="PTHR45648:SF170">
    <property type="entry name" value="TRIACYLGLYCEROL LIPASE"/>
    <property type="match status" value="1"/>
</dbReference>
<organism evidence="4 5">
    <name type="scientific">Helianthus annuus</name>
    <name type="common">Common sunflower</name>
    <dbReference type="NCBI Taxonomy" id="4232"/>
    <lineage>
        <taxon>Eukaryota</taxon>
        <taxon>Viridiplantae</taxon>
        <taxon>Streptophyta</taxon>
        <taxon>Embryophyta</taxon>
        <taxon>Tracheophyta</taxon>
        <taxon>Spermatophyta</taxon>
        <taxon>Magnoliopsida</taxon>
        <taxon>eudicotyledons</taxon>
        <taxon>Gunneridae</taxon>
        <taxon>Pentapetalae</taxon>
        <taxon>asterids</taxon>
        <taxon>campanulids</taxon>
        <taxon>Asterales</taxon>
        <taxon>Asteraceae</taxon>
        <taxon>Asteroideae</taxon>
        <taxon>Heliantheae alliance</taxon>
        <taxon>Heliantheae</taxon>
        <taxon>Helianthus</taxon>
    </lineage>
</organism>
<evidence type="ECO:0000313" key="4">
    <source>
        <dbReference type="EMBL" id="KAF5801385.1"/>
    </source>
</evidence>
<keyword evidence="2 4" id="KW-0378">Hydrolase</keyword>
<proteinExistence type="inferred from homology"/>
<reference evidence="4" key="1">
    <citation type="journal article" date="2017" name="Nature">
        <title>The sunflower genome provides insights into oil metabolism, flowering and Asterid evolution.</title>
        <authorList>
            <person name="Badouin H."/>
            <person name="Gouzy J."/>
            <person name="Grassa C.J."/>
            <person name="Murat F."/>
            <person name="Staton S.E."/>
            <person name="Cottret L."/>
            <person name="Lelandais-Briere C."/>
            <person name="Owens G.L."/>
            <person name="Carrere S."/>
            <person name="Mayjonade B."/>
            <person name="Legrand L."/>
            <person name="Gill N."/>
            <person name="Kane N.C."/>
            <person name="Bowers J.E."/>
            <person name="Hubner S."/>
            <person name="Bellec A."/>
            <person name="Berard A."/>
            <person name="Berges H."/>
            <person name="Blanchet N."/>
            <person name="Boniface M.C."/>
            <person name="Brunel D."/>
            <person name="Catrice O."/>
            <person name="Chaidir N."/>
            <person name="Claudel C."/>
            <person name="Donnadieu C."/>
            <person name="Faraut T."/>
            <person name="Fievet G."/>
            <person name="Helmstetter N."/>
            <person name="King M."/>
            <person name="Knapp S.J."/>
            <person name="Lai Z."/>
            <person name="Le Paslier M.C."/>
            <person name="Lippi Y."/>
            <person name="Lorenzon L."/>
            <person name="Mandel J.R."/>
            <person name="Marage G."/>
            <person name="Marchand G."/>
            <person name="Marquand E."/>
            <person name="Bret-Mestries E."/>
            <person name="Morien E."/>
            <person name="Nambeesan S."/>
            <person name="Nguyen T."/>
            <person name="Pegot-Espagnet P."/>
            <person name="Pouilly N."/>
            <person name="Raftis F."/>
            <person name="Sallet E."/>
            <person name="Schiex T."/>
            <person name="Thomas J."/>
            <person name="Vandecasteele C."/>
            <person name="Vares D."/>
            <person name="Vear F."/>
            <person name="Vautrin S."/>
            <person name="Crespi M."/>
            <person name="Mangin B."/>
            <person name="Burke J.M."/>
            <person name="Salse J."/>
            <person name="Munos S."/>
            <person name="Vincourt P."/>
            <person name="Rieseberg L.H."/>
            <person name="Langlade N.B."/>
        </authorList>
    </citation>
    <scope>NUCLEOTIDE SEQUENCE</scope>
    <source>
        <tissue evidence="4">Leaves</tissue>
    </source>
</reference>
<dbReference type="PANTHER" id="PTHR45648">
    <property type="entry name" value="GDSL LIPASE/ACYLHYDROLASE FAMILY PROTEIN (AFU_ORTHOLOGUE AFUA_4G14700)"/>
    <property type="match status" value="1"/>
</dbReference>
<dbReference type="EC" id="3.1.1.3" evidence="4"/>
<dbReference type="AlphaFoldDB" id="A0A9K3IS72"/>
<dbReference type="Pfam" id="PF00657">
    <property type="entry name" value="Lipase_GDSL"/>
    <property type="match status" value="1"/>
</dbReference>
<evidence type="ECO:0000256" key="3">
    <source>
        <dbReference type="ARBA" id="ARBA00022963"/>
    </source>
</evidence>
<keyword evidence="5" id="KW-1185">Reference proteome</keyword>
<evidence type="ECO:0000313" key="5">
    <source>
        <dbReference type="Proteomes" id="UP000215914"/>
    </source>
</evidence>
<dbReference type="GO" id="GO:0016042">
    <property type="term" value="P:lipid catabolic process"/>
    <property type="evidence" value="ECO:0007669"/>
    <property type="project" value="UniProtKB-KW"/>
</dbReference>
<dbReference type="SUPFAM" id="SSF52266">
    <property type="entry name" value="SGNH hydrolase"/>
    <property type="match status" value="1"/>
</dbReference>
<dbReference type="InterPro" id="IPR036514">
    <property type="entry name" value="SGNH_hydro_sf"/>
</dbReference>
<dbReference type="InterPro" id="IPR001087">
    <property type="entry name" value="GDSL"/>
</dbReference>
<dbReference type="Proteomes" id="UP000215914">
    <property type="component" value="Unassembled WGS sequence"/>
</dbReference>
<evidence type="ECO:0000256" key="1">
    <source>
        <dbReference type="ARBA" id="ARBA00008668"/>
    </source>
</evidence>
<dbReference type="EMBL" id="MNCJ02000321">
    <property type="protein sequence ID" value="KAF5801385.1"/>
    <property type="molecule type" value="Genomic_DNA"/>
</dbReference>
<gene>
    <name evidence="4" type="ORF">HanXRQr2_Chr06g0247521</name>
</gene>
<comment type="caution">
    <text evidence="4">The sequence shown here is derived from an EMBL/GenBank/DDBJ whole genome shotgun (WGS) entry which is preliminary data.</text>
</comment>
<dbReference type="Gramene" id="mRNA:HanXRQr2_Chr06g0247521">
    <property type="protein sequence ID" value="mRNA:HanXRQr2_Chr06g0247521"/>
    <property type="gene ID" value="HanXRQr2_Chr06g0247521"/>
</dbReference>
<evidence type="ECO:0000256" key="2">
    <source>
        <dbReference type="ARBA" id="ARBA00022801"/>
    </source>
</evidence>
<protein>
    <submittedName>
        <fullName evidence="4">Triacylglycerol lipase</fullName>
        <ecNumber evidence="4">3.1.1.3</ecNumber>
    </submittedName>
</protein>
<dbReference type="Gene3D" id="3.40.50.1110">
    <property type="entry name" value="SGNH hydrolase"/>
    <property type="match status" value="1"/>
</dbReference>
<dbReference type="GO" id="GO:0004806">
    <property type="term" value="F:triacylglycerol lipase activity"/>
    <property type="evidence" value="ECO:0007669"/>
    <property type="project" value="UniProtKB-EC"/>
</dbReference>